<protein>
    <submittedName>
        <fullName evidence="2">YjdF family protein</fullName>
    </submittedName>
</protein>
<dbReference type="InterPro" id="IPR016787">
    <property type="entry name" value="UCP021328"/>
</dbReference>
<sequence length="137" mass="16088">MVTISLTIIFDAPYYKGVFEVRRNNLYSVAEINLGTSEPKLPLIHQLILDNWAKIDFFTKKSESRKEKVKINPKRLQRLARKETKRGVGTIAQMALKEQMSERKKEKKSKNSPYNELMKKKIFSIKQEKKKNKHNGH</sequence>
<feature type="compositionally biased region" description="Basic residues" evidence="1">
    <location>
        <begin position="120"/>
        <end position="137"/>
    </location>
</feature>
<evidence type="ECO:0000313" key="2">
    <source>
        <dbReference type="EMBL" id="MBZ5962929.1"/>
    </source>
</evidence>
<feature type="region of interest" description="Disordered" evidence="1">
    <location>
        <begin position="97"/>
        <end position="137"/>
    </location>
</feature>
<dbReference type="RefSeq" id="WP_224144269.1">
    <property type="nucleotide sequence ID" value="NZ_CBCPIF010000001.1"/>
</dbReference>
<dbReference type="Pfam" id="PF11208">
    <property type="entry name" value="DUF2992"/>
    <property type="match status" value="1"/>
</dbReference>
<reference evidence="2" key="1">
    <citation type="submission" date="2021-05" db="EMBL/GenBank/DDBJ databases">
        <title>Pangenome of Leuconostoc gelidum warrants species status for Leuconostoc gelidum subsp. gasicomitatum.</title>
        <authorList>
            <person name="Johansson P."/>
            <person name="Sade E."/>
            <person name="Hultman J."/>
            <person name="Auvinen P."/>
            <person name="Bjorkroth J."/>
        </authorList>
    </citation>
    <scope>NUCLEOTIDE SEQUENCE</scope>
    <source>
        <strain evidence="2">A.21.4</strain>
    </source>
</reference>
<dbReference type="PIRSF" id="PIRSF021328">
    <property type="entry name" value="UCP021328"/>
    <property type="match status" value="1"/>
</dbReference>
<organism evidence="2 3">
    <name type="scientific">Leuconostoc gasicomitatum</name>
    <dbReference type="NCBI Taxonomy" id="115778"/>
    <lineage>
        <taxon>Bacteria</taxon>
        <taxon>Bacillati</taxon>
        <taxon>Bacillota</taxon>
        <taxon>Bacilli</taxon>
        <taxon>Lactobacillales</taxon>
        <taxon>Lactobacillaceae</taxon>
        <taxon>Leuconostoc</taxon>
        <taxon>Leuconostoc gelidum group</taxon>
    </lineage>
</organism>
<proteinExistence type="predicted"/>
<evidence type="ECO:0000313" key="3">
    <source>
        <dbReference type="Proteomes" id="UP000752647"/>
    </source>
</evidence>
<evidence type="ECO:0000256" key="1">
    <source>
        <dbReference type="SAM" id="MobiDB-lite"/>
    </source>
</evidence>
<gene>
    <name evidence="2" type="ORF">KIJ12_07235</name>
</gene>
<dbReference type="AlphaFoldDB" id="A0A9Q3SY09"/>
<accession>A0A9Q3SY09</accession>
<dbReference type="EMBL" id="JAHBFI010000018">
    <property type="protein sequence ID" value="MBZ5962929.1"/>
    <property type="molecule type" value="Genomic_DNA"/>
</dbReference>
<name>A0A9Q3SY09_9LACO</name>
<dbReference type="Proteomes" id="UP000752647">
    <property type="component" value="Unassembled WGS sequence"/>
</dbReference>
<comment type="caution">
    <text evidence="2">The sequence shown here is derived from an EMBL/GenBank/DDBJ whole genome shotgun (WGS) entry which is preliminary data.</text>
</comment>